<proteinExistence type="predicted"/>
<gene>
    <name evidence="1" type="ORF">UFOPK1684_01256</name>
</gene>
<dbReference type="AlphaFoldDB" id="A0A6J6ESB1"/>
<dbReference type="EMBL" id="CAEZTM010000073">
    <property type="protein sequence ID" value="CAB4579026.1"/>
    <property type="molecule type" value="Genomic_DNA"/>
</dbReference>
<name>A0A6J6ESB1_9ZZZZ</name>
<sequence length="51" mass="5258">MTAHHEGALDRVTSVRDSPMQGVRALAEAIRSSQLPVSGVKGSLVGDVDGV</sequence>
<evidence type="ECO:0000313" key="1">
    <source>
        <dbReference type="EMBL" id="CAB4579026.1"/>
    </source>
</evidence>
<organism evidence="1">
    <name type="scientific">freshwater metagenome</name>
    <dbReference type="NCBI Taxonomy" id="449393"/>
    <lineage>
        <taxon>unclassified sequences</taxon>
        <taxon>metagenomes</taxon>
        <taxon>ecological metagenomes</taxon>
    </lineage>
</organism>
<reference evidence="1" key="1">
    <citation type="submission" date="2020-05" db="EMBL/GenBank/DDBJ databases">
        <authorList>
            <person name="Chiriac C."/>
            <person name="Salcher M."/>
            <person name="Ghai R."/>
            <person name="Kavagutti S V."/>
        </authorList>
    </citation>
    <scope>NUCLEOTIDE SEQUENCE</scope>
</reference>
<protein>
    <submittedName>
        <fullName evidence="1">Unannotated protein</fullName>
    </submittedName>
</protein>
<accession>A0A6J6ESB1</accession>